<keyword evidence="1" id="KW-0812">Transmembrane</keyword>
<feature type="transmembrane region" description="Helical" evidence="1">
    <location>
        <begin position="136"/>
        <end position="153"/>
    </location>
</feature>
<protein>
    <submittedName>
        <fullName evidence="2">Uncharacterized protein</fullName>
    </submittedName>
</protein>
<sequence length="274" mass="30554">MLVRHHTFSLMYHILGRPTCPQSGPGSAADDVIRNTLPVIIFCSWSWVVIGIINIGLVEEQRLESSVPFTNFPLLSPLDLAVRMARWSHCVSILKTSLTVIFTLHIPSFYAARWEHFIQGDQPVQGLRYSLGTWKALRAFATLLLASMLTGLLRANADTGTLFRLFTTCSVILASMSVITSTMLIICFSQYPGGFTRENIDAMRFLLWNVWDLCAMPAIWTFWSMIAAIISIVDAVADPGIFQNNATSHPDCYYTVGRFSDIRGIDAPSPSQDL</sequence>
<dbReference type="Proteomes" id="UP000242287">
    <property type="component" value="Unassembled WGS sequence"/>
</dbReference>
<keyword evidence="1" id="KW-0472">Membrane</keyword>
<dbReference type="EMBL" id="KZ301985">
    <property type="protein sequence ID" value="PFH51705.1"/>
    <property type="molecule type" value="Genomic_DNA"/>
</dbReference>
<keyword evidence="1" id="KW-1133">Transmembrane helix</keyword>
<proteinExistence type="predicted"/>
<reference evidence="2 3" key="1">
    <citation type="submission" date="2014-02" db="EMBL/GenBank/DDBJ databases">
        <title>Transposable element dynamics among asymbiotic and ectomycorrhizal Amanita fungi.</title>
        <authorList>
            <consortium name="DOE Joint Genome Institute"/>
            <person name="Hess J."/>
            <person name="Skrede I."/>
            <person name="Wolfe B."/>
            <person name="LaButti K."/>
            <person name="Ohm R.A."/>
            <person name="Grigoriev I.V."/>
            <person name="Pringle A."/>
        </authorList>
    </citation>
    <scope>NUCLEOTIDE SEQUENCE [LARGE SCALE GENOMIC DNA]</scope>
    <source>
        <strain evidence="2 3">SKay4041</strain>
    </source>
</reference>
<feature type="transmembrane region" description="Helical" evidence="1">
    <location>
        <begin position="37"/>
        <end position="58"/>
    </location>
</feature>
<dbReference type="AlphaFoldDB" id="A0A2A9NL50"/>
<evidence type="ECO:0000256" key="1">
    <source>
        <dbReference type="SAM" id="Phobius"/>
    </source>
</evidence>
<accession>A0A2A9NL50</accession>
<evidence type="ECO:0000313" key="3">
    <source>
        <dbReference type="Proteomes" id="UP000242287"/>
    </source>
</evidence>
<evidence type="ECO:0000313" key="2">
    <source>
        <dbReference type="EMBL" id="PFH51705.1"/>
    </source>
</evidence>
<feature type="transmembrane region" description="Helical" evidence="1">
    <location>
        <begin position="210"/>
        <end position="233"/>
    </location>
</feature>
<name>A0A2A9NL50_9AGAR</name>
<organism evidence="2 3">
    <name type="scientific">Amanita thiersii Skay4041</name>
    <dbReference type="NCBI Taxonomy" id="703135"/>
    <lineage>
        <taxon>Eukaryota</taxon>
        <taxon>Fungi</taxon>
        <taxon>Dikarya</taxon>
        <taxon>Basidiomycota</taxon>
        <taxon>Agaricomycotina</taxon>
        <taxon>Agaricomycetes</taxon>
        <taxon>Agaricomycetidae</taxon>
        <taxon>Agaricales</taxon>
        <taxon>Pluteineae</taxon>
        <taxon>Amanitaceae</taxon>
        <taxon>Amanita</taxon>
    </lineage>
</organism>
<dbReference type="OrthoDB" id="3060732at2759"/>
<gene>
    <name evidence="2" type="ORF">AMATHDRAFT_39981</name>
</gene>
<keyword evidence="3" id="KW-1185">Reference proteome</keyword>
<feature type="transmembrane region" description="Helical" evidence="1">
    <location>
        <begin position="165"/>
        <end position="189"/>
    </location>
</feature>